<reference evidence="2" key="1">
    <citation type="submission" date="2021-09" db="EMBL/GenBank/DDBJ databases">
        <authorList>
            <person name="Martin H S."/>
        </authorList>
    </citation>
    <scope>NUCLEOTIDE SEQUENCE</scope>
</reference>
<gene>
    <name evidence="2" type="ORF">DCHRY22_LOCUS1504</name>
</gene>
<feature type="coiled-coil region" evidence="1">
    <location>
        <begin position="54"/>
        <end position="85"/>
    </location>
</feature>
<protein>
    <submittedName>
        <fullName evidence="2">(African queen) hypothetical protein</fullName>
    </submittedName>
</protein>
<name>A0A8J2VY96_9NEOP</name>
<evidence type="ECO:0000313" key="3">
    <source>
        <dbReference type="Proteomes" id="UP000789524"/>
    </source>
</evidence>
<dbReference type="OrthoDB" id="6817099at2759"/>
<keyword evidence="1" id="KW-0175">Coiled coil</keyword>
<evidence type="ECO:0000313" key="2">
    <source>
        <dbReference type="EMBL" id="CAG9559689.1"/>
    </source>
</evidence>
<dbReference type="EMBL" id="CAKASE010000044">
    <property type="protein sequence ID" value="CAG9559689.1"/>
    <property type="molecule type" value="Genomic_DNA"/>
</dbReference>
<comment type="caution">
    <text evidence="2">The sequence shown here is derived from an EMBL/GenBank/DDBJ whole genome shotgun (WGS) entry which is preliminary data.</text>
</comment>
<keyword evidence="3" id="KW-1185">Reference proteome</keyword>
<evidence type="ECO:0000256" key="1">
    <source>
        <dbReference type="SAM" id="Coils"/>
    </source>
</evidence>
<accession>A0A8J2VY96</accession>
<dbReference type="Proteomes" id="UP000789524">
    <property type="component" value="Unassembled WGS sequence"/>
</dbReference>
<dbReference type="AlphaFoldDB" id="A0A8J2VY96"/>
<proteinExistence type="predicted"/>
<organism evidence="2 3">
    <name type="scientific">Danaus chrysippus</name>
    <name type="common">African queen</name>
    <dbReference type="NCBI Taxonomy" id="151541"/>
    <lineage>
        <taxon>Eukaryota</taxon>
        <taxon>Metazoa</taxon>
        <taxon>Ecdysozoa</taxon>
        <taxon>Arthropoda</taxon>
        <taxon>Hexapoda</taxon>
        <taxon>Insecta</taxon>
        <taxon>Pterygota</taxon>
        <taxon>Neoptera</taxon>
        <taxon>Endopterygota</taxon>
        <taxon>Lepidoptera</taxon>
        <taxon>Glossata</taxon>
        <taxon>Ditrysia</taxon>
        <taxon>Papilionoidea</taxon>
        <taxon>Nymphalidae</taxon>
        <taxon>Danainae</taxon>
        <taxon>Danaini</taxon>
        <taxon>Danaina</taxon>
        <taxon>Danaus</taxon>
        <taxon>Anosia</taxon>
    </lineage>
</organism>
<feature type="coiled-coil region" evidence="1">
    <location>
        <begin position="128"/>
        <end position="155"/>
    </location>
</feature>
<sequence length="252" mass="28822">MDVCRDTCVDDEKDLQEKKIGDGSNTNEEINKLEQCKQDSRVIEENDIKLKDRINQCKNIIASLKLELSEEKNKIEKEAKAAKSSQISDAATHSYTYSDGNTSDKSDLLATNLFSVCVDSKFNCDESLIEYEKQLQRYQNTLNMAQIEKKNAIRKQMLAKAYKLKLLEVENQCNIEILRIKQSLQCLEPLQMIADKWKSGNDDVYDLDNYELIPRYPELNETLGSDVLSNSDLQENKMAVTTDASDKVRDSI</sequence>